<dbReference type="InterPro" id="IPR005467">
    <property type="entry name" value="His_kinase_dom"/>
</dbReference>
<dbReference type="InterPro" id="IPR003594">
    <property type="entry name" value="HATPase_dom"/>
</dbReference>
<dbReference type="InterPro" id="IPR050351">
    <property type="entry name" value="BphY/WalK/GraS-like"/>
</dbReference>
<dbReference type="EC" id="2.7.13.3" evidence="3"/>
<dbReference type="SUPFAM" id="SSF55874">
    <property type="entry name" value="ATPase domain of HSP90 chaperone/DNA topoisomerase II/histidine kinase"/>
    <property type="match status" value="1"/>
</dbReference>
<evidence type="ECO:0000256" key="11">
    <source>
        <dbReference type="SAM" id="Phobius"/>
    </source>
</evidence>
<dbReference type="GO" id="GO:0004721">
    <property type="term" value="F:phosphoprotein phosphatase activity"/>
    <property type="evidence" value="ECO:0007669"/>
    <property type="project" value="TreeGrafter"/>
</dbReference>
<evidence type="ECO:0000256" key="4">
    <source>
        <dbReference type="ARBA" id="ARBA00022475"/>
    </source>
</evidence>
<keyword evidence="10 11" id="KW-0472">Membrane</keyword>
<proteinExistence type="predicted"/>
<keyword evidence="7 13" id="KW-0418">Kinase</keyword>
<dbReference type="GO" id="GO:0000155">
    <property type="term" value="F:phosphorelay sensor kinase activity"/>
    <property type="evidence" value="ECO:0007669"/>
    <property type="project" value="TreeGrafter"/>
</dbReference>
<gene>
    <name evidence="13" type="ORF">Cpap_1308</name>
</gene>
<comment type="catalytic activity">
    <reaction evidence="1">
        <text>ATP + protein L-histidine = ADP + protein N-phospho-L-histidine.</text>
        <dbReference type="EC" id="2.7.13.3"/>
    </reaction>
</comment>
<reference evidence="13" key="1">
    <citation type="submission" date="2009-07" db="EMBL/GenBank/DDBJ databases">
        <authorList>
            <consortium name="US DOE Joint Genome Institute (JGI-PGF)"/>
            <person name="Lucas S."/>
            <person name="Copeland A."/>
            <person name="Lapidus A."/>
            <person name="Glavina del Rio T."/>
            <person name="Tice H."/>
            <person name="Bruce D."/>
            <person name="Goodwin L."/>
            <person name="Pitluck S."/>
            <person name="Larimer F."/>
            <person name="Land M.L."/>
            <person name="Mouttaki H."/>
            <person name="He Z."/>
            <person name="Zhou J."/>
            <person name="Hemme C.L."/>
        </authorList>
    </citation>
    <scope>NUCLEOTIDE SEQUENCE [LARGE SCALE GENOMIC DNA]</scope>
    <source>
        <strain evidence="13">DSM 2782</strain>
    </source>
</reference>
<evidence type="ECO:0000256" key="6">
    <source>
        <dbReference type="ARBA" id="ARBA00022692"/>
    </source>
</evidence>
<reference evidence="13" key="2">
    <citation type="submission" date="2011-01" db="EMBL/GenBank/DDBJ databases">
        <title>The Non-contiguous Finished genome of Clostridium papyrosolvens.</title>
        <authorList>
            <person name="Lucas S."/>
            <person name="Copeland A."/>
            <person name="Lapidus A."/>
            <person name="Cheng J.-F."/>
            <person name="Goodwin L."/>
            <person name="Pitluck S."/>
            <person name="Misra M."/>
            <person name="Chertkov O."/>
            <person name="Detter J.C."/>
            <person name="Han C."/>
            <person name="Tapia R."/>
            <person name="Land M."/>
            <person name="Hauser L."/>
            <person name="Kyrpides N."/>
            <person name="Ivanova N."/>
            <person name="Pagani I."/>
            <person name="Mouttaki H."/>
            <person name="He Z."/>
            <person name="Zhou J."/>
            <person name="Hemme C.L."/>
            <person name="Woyke T."/>
        </authorList>
    </citation>
    <scope>NUCLEOTIDE SEQUENCE [LARGE SCALE GENOMIC DNA]</scope>
    <source>
        <strain evidence="13">DSM 2782</strain>
    </source>
</reference>
<dbReference type="AlphaFoldDB" id="F1TFN6"/>
<organism evidence="13 14">
    <name type="scientific">Ruminiclostridium papyrosolvens DSM 2782</name>
    <dbReference type="NCBI Taxonomy" id="588581"/>
    <lineage>
        <taxon>Bacteria</taxon>
        <taxon>Bacillati</taxon>
        <taxon>Bacillota</taxon>
        <taxon>Clostridia</taxon>
        <taxon>Eubacteriales</taxon>
        <taxon>Oscillospiraceae</taxon>
        <taxon>Ruminiclostridium</taxon>
    </lineage>
</organism>
<dbReference type="GO" id="GO:0005886">
    <property type="term" value="C:plasma membrane"/>
    <property type="evidence" value="ECO:0007669"/>
    <property type="project" value="UniProtKB-SubCell"/>
</dbReference>
<evidence type="ECO:0000256" key="10">
    <source>
        <dbReference type="ARBA" id="ARBA00023136"/>
    </source>
</evidence>
<comment type="subcellular location">
    <subcellularLocation>
        <location evidence="2">Cell membrane</location>
        <topology evidence="2">Multi-pass membrane protein</topology>
    </subcellularLocation>
</comment>
<evidence type="ECO:0000313" key="13">
    <source>
        <dbReference type="EMBL" id="EGD46768.1"/>
    </source>
</evidence>
<keyword evidence="9" id="KW-0902">Two-component regulatory system</keyword>
<name>F1TFN6_9FIRM</name>
<keyword evidence="14" id="KW-1185">Reference proteome</keyword>
<dbReference type="PRINTS" id="PR00344">
    <property type="entry name" value="BCTRLSENSOR"/>
</dbReference>
<dbReference type="SMART" id="SM00387">
    <property type="entry name" value="HATPase_c"/>
    <property type="match status" value="1"/>
</dbReference>
<dbReference type="eggNOG" id="COG2205">
    <property type="taxonomic scope" value="Bacteria"/>
</dbReference>
<sequence length="342" mass="39119">MKITEYIKSSFVSILCQWALILIINGVLLASTNLEKSTGDILYLDLLMLLIFLAFFTYGFLREKRKYGNLRKCLDSNSSVDYYLPEDDSYYSELVRDIVSQKTSENLELVNVYKNELDELNNYITRWVHEIKLPISVAELMLENSYDSDIEFSRKFKAELERIKFLVNQVLYAGRASHYQEDHTATQFSLKKAVGEAIKINAYFLMAKNIEIVTGNLDFAVTTDEKWLVYILEQILNNASKYVQQDGKVEIFAQETHKTVVLHIKDSGMGIPPSDISRIFDKGFTGKNGRKTSKSTGMGLYYSKKISARLGIGLTANSIEGEYTEFQLSISKFSDYLNVTKI</sequence>
<dbReference type="OrthoDB" id="9780487at2"/>
<evidence type="ECO:0000256" key="8">
    <source>
        <dbReference type="ARBA" id="ARBA00022989"/>
    </source>
</evidence>
<evidence type="ECO:0000256" key="7">
    <source>
        <dbReference type="ARBA" id="ARBA00022777"/>
    </source>
</evidence>
<evidence type="ECO:0000256" key="5">
    <source>
        <dbReference type="ARBA" id="ARBA00022679"/>
    </source>
</evidence>
<keyword evidence="8 11" id="KW-1133">Transmembrane helix</keyword>
<evidence type="ECO:0000256" key="9">
    <source>
        <dbReference type="ARBA" id="ARBA00023012"/>
    </source>
</evidence>
<dbReference type="PROSITE" id="PS50109">
    <property type="entry name" value="HIS_KIN"/>
    <property type="match status" value="1"/>
</dbReference>
<feature type="transmembrane region" description="Helical" evidence="11">
    <location>
        <begin position="12"/>
        <end position="29"/>
    </location>
</feature>
<evidence type="ECO:0000256" key="3">
    <source>
        <dbReference type="ARBA" id="ARBA00012438"/>
    </source>
</evidence>
<dbReference type="Proteomes" id="UP000003860">
    <property type="component" value="Unassembled WGS sequence"/>
</dbReference>
<dbReference type="Gene3D" id="3.30.565.10">
    <property type="entry name" value="Histidine kinase-like ATPase, C-terminal domain"/>
    <property type="match status" value="1"/>
</dbReference>
<evidence type="ECO:0000256" key="1">
    <source>
        <dbReference type="ARBA" id="ARBA00000085"/>
    </source>
</evidence>
<feature type="domain" description="Histidine kinase" evidence="12">
    <location>
        <begin position="126"/>
        <end position="334"/>
    </location>
</feature>
<dbReference type="EMBL" id="ACXX02000011">
    <property type="protein sequence ID" value="EGD46768.1"/>
    <property type="molecule type" value="Genomic_DNA"/>
</dbReference>
<dbReference type="Pfam" id="PF02518">
    <property type="entry name" value="HATPase_c"/>
    <property type="match status" value="1"/>
</dbReference>
<dbReference type="GO" id="GO:0016036">
    <property type="term" value="P:cellular response to phosphate starvation"/>
    <property type="evidence" value="ECO:0007669"/>
    <property type="project" value="TreeGrafter"/>
</dbReference>
<dbReference type="PANTHER" id="PTHR45453">
    <property type="entry name" value="PHOSPHATE REGULON SENSOR PROTEIN PHOR"/>
    <property type="match status" value="1"/>
</dbReference>
<evidence type="ECO:0000313" key="14">
    <source>
        <dbReference type="Proteomes" id="UP000003860"/>
    </source>
</evidence>
<dbReference type="STRING" id="588581.Cpap_1308"/>
<dbReference type="InterPro" id="IPR004358">
    <property type="entry name" value="Sig_transdc_His_kin-like_C"/>
</dbReference>
<dbReference type="InterPro" id="IPR036890">
    <property type="entry name" value="HATPase_C_sf"/>
</dbReference>
<evidence type="ECO:0000256" key="2">
    <source>
        <dbReference type="ARBA" id="ARBA00004651"/>
    </source>
</evidence>
<keyword evidence="5" id="KW-0808">Transferase</keyword>
<keyword evidence="4" id="KW-1003">Cell membrane</keyword>
<dbReference type="PANTHER" id="PTHR45453:SF2">
    <property type="entry name" value="HISTIDINE KINASE"/>
    <property type="match status" value="1"/>
</dbReference>
<keyword evidence="6 11" id="KW-0812">Transmembrane</keyword>
<feature type="transmembrane region" description="Helical" evidence="11">
    <location>
        <begin position="41"/>
        <end position="61"/>
    </location>
</feature>
<accession>F1TFN6</accession>
<dbReference type="RefSeq" id="WP_004620757.1">
    <property type="nucleotide sequence ID" value="NZ_ACXX02000011.1"/>
</dbReference>
<evidence type="ECO:0000259" key="12">
    <source>
        <dbReference type="PROSITE" id="PS50109"/>
    </source>
</evidence>
<comment type="caution">
    <text evidence="13">The sequence shown here is derived from an EMBL/GenBank/DDBJ whole genome shotgun (WGS) entry which is preliminary data.</text>
</comment>
<protein>
    <recommendedName>
        <fullName evidence="3">histidine kinase</fullName>
        <ecNumber evidence="3">2.7.13.3</ecNumber>
    </recommendedName>
</protein>